<evidence type="ECO:0000313" key="2">
    <source>
        <dbReference type="Proteomes" id="UP000662572"/>
    </source>
</evidence>
<dbReference type="Proteomes" id="UP000662572">
    <property type="component" value="Unassembled WGS sequence"/>
</dbReference>
<proteinExistence type="predicted"/>
<reference evidence="1" key="2">
    <citation type="submission" date="2020-09" db="EMBL/GenBank/DDBJ databases">
        <authorList>
            <person name="Sun Q."/>
            <person name="Kim S."/>
        </authorList>
    </citation>
    <scope>NUCLEOTIDE SEQUENCE</scope>
    <source>
        <strain evidence="1">KCTC 32296</strain>
    </source>
</reference>
<protein>
    <submittedName>
        <fullName evidence="1">Uncharacterized protein</fullName>
    </submittedName>
</protein>
<reference evidence="1" key="1">
    <citation type="journal article" date="2014" name="Int. J. Syst. Evol. Microbiol.">
        <title>Complete genome sequence of Corynebacterium casei LMG S-19264T (=DSM 44701T), isolated from a smear-ripened cheese.</title>
        <authorList>
            <consortium name="US DOE Joint Genome Institute (JGI-PGF)"/>
            <person name="Walter F."/>
            <person name="Albersmeier A."/>
            <person name="Kalinowski J."/>
            <person name="Ruckert C."/>
        </authorList>
    </citation>
    <scope>NUCLEOTIDE SEQUENCE</scope>
    <source>
        <strain evidence="1">KCTC 32296</strain>
    </source>
</reference>
<evidence type="ECO:0000313" key="1">
    <source>
        <dbReference type="EMBL" id="GGZ32956.1"/>
    </source>
</evidence>
<organism evidence="1 2">
    <name type="scientific">Asticcacaulis endophyticus</name>
    <dbReference type="NCBI Taxonomy" id="1395890"/>
    <lineage>
        <taxon>Bacteria</taxon>
        <taxon>Pseudomonadati</taxon>
        <taxon>Pseudomonadota</taxon>
        <taxon>Alphaproteobacteria</taxon>
        <taxon>Caulobacterales</taxon>
        <taxon>Caulobacteraceae</taxon>
        <taxon>Asticcacaulis</taxon>
    </lineage>
</organism>
<dbReference type="AlphaFoldDB" id="A0A918Q5S5"/>
<comment type="caution">
    <text evidence="1">The sequence shown here is derived from an EMBL/GenBank/DDBJ whole genome shotgun (WGS) entry which is preliminary data.</text>
</comment>
<sequence>MTDHKARPLQLHTIESLCVDLINGHEIELTDGELFSLNNLDTRSILKWYYGNKPKWTARNSEADIESLADQVGKTVAPLPTVGAPVQSVKKYLRLVKIEAHRFAGIHSYGSREIAPENFVFEPQHKFFFAFLWWLCVDTFPEGRNAPAASSNGSRGWSFAMLDFRSWKPNLALLKFQRILMFDRLQGWFDIPYCVHQAATKSSPRNHYCYNSLVITI</sequence>
<name>A0A918Q5S5_9CAUL</name>
<gene>
    <name evidence="1" type="ORF">GCM10011273_19050</name>
</gene>
<dbReference type="RefSeq" id="WP_189486227.1">
    <property type="nucleotide sequence ID" value="NZ_BMZB01000002.1"/>
</dbReference>
<keyword evidence="2" id="KW-1185">Reference proteome</keyword>
<dbReference type="EMBL" id="BMZB01000002">
    <property type="protein sequence ID" value="GGZ32956.1"/>
    <property type="molecule type" value="Genomic_DNA"/>
</dbReference>
<accession>A0A918Q5S5</accession>